<sequence length="60" mass="6293">MQASQNTTRSGARPCPPVTGVSMSDLLAANAAAELISTPPPAPEPRRHTGEQTEEHREAA</sequence>
<dbReference type="Proteomes" id="UP000004217">
    <property type="component" value="Unassembled WGS sequence"/>
</dbReference>
<feature type="region of interest" description="Disordered" evidence="1">
    <location>
        <begin position="1"/>
        <end position="60"/>
    </location>
</feature>
<dbReference type="RefSeq" id="WP_007494715.1">
    <property type="nucleotide sequence ID" value="NZ_AGBF01000029.1"/>
</dbReference>
<dbReference type="AlphaFoldDB" id="G2GAC1"/>
<accession>G2GAC1</accession>
<comment type="caution">
    <text evidence="2">The sequence shown here is derived from an EMBL/GenBank/DDBJ whole genome shotgun (WGS) entry which is preliminary data.</text>
</comment>
<dbReference type="PATRIC" id="fig|700597.3.peg.2395"/>
<name>G2GAC1_9ACTN</name>
<evidence type="ECO:0000313" key="2">
    <source>
        <dbReference type="EMBL" id="EGX59495.1"/>
    </source>
</evidence>
<reference evidence="2 3" key="1">
    <citation type="submission" date="2011-08" db="EMBL/GenBank/DDBJ databases">
        <authorList>
            <person name="Lin Y."/>
            <person name="Hao X."/>
            <person name="Johnstone L."/>
            <person name="Miller S.J."/>
            <person name="Wei G."/>
            <person name="Rensing C."/>
        </authorList>
    </citation>
    <scope>NUCLEOTIDE SEQUENCE [LARGE SCALE GENOMIC DNA]</scope>
    <source>
        <strain evidence="2 3">K42</strain>
    </source>
</reference>
<keyword evidence="3" id="KW-1185">Reference proteome</keyword>
<organism evidence="2 3">
    <name type="scientific">Streptomyces zinciresistens K42</name>
    <dbReference type="NCBI Taxonomy" id="700597"/>
    <lineage>
        <taxon>Bacteria</taxon>
        <taxon>Bacillati</taxon>
        <taxon>Actinomycetota</taxon>
        <taxon>Actinomycetes</taxon>
        <taxon>Kitasatosporales</taxon>
        <taxon>Streptomycetaceae</taxon>
        <taxon>Streptomyces</taxon>
    </lineage>
</organism>
<proteinExistence type="predicted"/>
<gene>
    <name evidence="2" type="ORF">SZN_12218</name>
</gene>
<dbReference type="EMBL" id="AGBF01000029">
    <property type="protein sequence ID" value="EGX59495.1"/>
    <property type="molecule type" value="Genomic_DNA"/>
</dbReference>
<evidence type="ECO:0000313" key="3">
    <source>
        <dbReference type="Proteomes" id="UP000004217"/>
    </source>
</evidence>
<dbReference type="OrthoDB" id="4338258at2"/>
<feature type="compositionally biased region" description="Polar residues" evidence="1">
    <location>
        <begin position="1"/>
        <end position="10"/>
    </location>
</feature>
<protein>
    <submittedName>
        <fullName evidence="2">Uncharacterized protein</fullName>
    </submittedName>
</protein>
<evidence type="ECO:0000256" key="1">
    <source>
        <dbReference type="SAM" id="MobiDB-lite"/>
    </source>
</evidence>
<feature type="compositionally biased region" description="Basic and acidic residues" evidence="1">
    <location>
        <begin position="44"/>
        <end position="60"/>
    </location>
</feature>